<evidence type="ECO:0000313" key="1">
    <source>
        <dbReference type="EMBL" id="EPI15324.1"/>
    </source>
</evidence>
<evidence type="ECO:0000313" key="2">
    <source>
        <dbReference type="Proteomes" id="UP000014622"/>
    </source>
</evidence>
<sequence>MIIKIKTFVDSKEVNQMFESFDSSRNRYASVGVVSSLPDELIDSIWFIIDLDLKGVIPLENILTFDLIENRGKVTMHFSQAGSNVEMDIDLPFAYSNQFPAQVYAYDDGTRETILLPSEIRQY</sequence>
<name>A0AB73ACJ4_ENTFC</name>
<accession>A0AB73ACJ4</accession>
<comment type="caution">
    <text evidence="1">The sequence shown here is derived from an EMBL/GenBank/DDBJ whole genome shotgun (WGS) entry which is preliminary data.</text>
</comment>
<dbReference type="Pfam" id="PF06124">
    <property type="entry name" value="DUF960"/>
    <property type="match status" value="1"/>
</dbReference>
<dbReference type="InterPro" id="IPR009303">
    <property type="entry name" value="DUF960"/>
</dbReference>
<dbReference type="Proteomes" id="UP000014622">
    <property type="component" value="Unassembled WGS sequence"/>
</dbReference>
<dbReference type="EMBL" id="ATIT01000040">
    <property type="protein sequence ID" value="EPI15324.1"/>
    <property type="molecule type" value="Genomic_DNA"/>
</dbReference>
<evidence type="ECO:0008006" key="3">
    <source>
        <dbReference type="Google" id="ProtNLM"/>
    </source>
</evidence>
<gene>
    <name evidence="1" type="ORF">D356_00331</name>
</gene>
<protein>
    <recommendedName>
        <fullName evidence="3">GTP cyclohydrolase</fullName>
    </recommendedName>
</protein>
<dbReference type="Gene3D" id="3.10.450.150">
    <property type="entry name" value="enterococcus faecalis protein"/>
    <property type="match status" value="1"/>
</dbReference>
<dbReference type="AlphaFoldDB" id="A0AB73ACJ4"/>
<proteinExistence type="predicted"/>
<reference evidence="1 2" key="1">
    <citation type="submission" date="2013-06" db="EMBL/GenBank/DDBJ databases">
        <authorList>
            <person name="Weinstock G."/>
            <person name="Sodergren E."/>
            <person name="Lobos E.A."/>
            <person name="Fulton L."/>
            <person name="Fulton R."/>
            <person name="Courtney L."/>
            <person name="Fronick C."/>
            <person name="O'Laughlin M."/>
            <person name="Godfrey J."/>
            <person name="Wilson R.M."/>
            <person name="Miner T."/>
            <person name="Farmer C."/>
            <person name="Delehaunty K."/>
            <person name="Cordes M."/>
            <person name="Minx P."/>
            <person name="Tomlinson C."/>
            <person name="Chen J."/>
            <person name="Wollam A."/>
            <person name="Pepin K.H."/>
            <person name="Bhonagiri V."/>
            <person name="Zhang X."/>
            <person name="Warren W."/>
            <person name="Mitreva M."/>
            <person name="Mardis E.R."/>
            <person name="Wilson R.K."/>
        </authorList>
    </citation>
    <scope>NUCLEOTIDE SEQUENCE [LARGE SCALE GENOMIC DNA]</scope>
    <source>
        <strain evidence="1 2">SD2A-2</strain>
    </source>
</reference>
<organism evidence="1 2">
    <name type="scientific">Enterococcus faecium SD2A-2</name>
    <dbReference type="NCBI Taxonomy" id="1244154"/>
    <lineage>
        <taxon>Bacteria</taxon>
        <taxon>Bacillati</taxon>
        <taxon>Bacillota</taxon>
        <taxon>Bacilli</taxon>
        <taxon>Lactobacillales</taxon>
        <taxon>Enterococcaceae</taxon>
        <taxon>Enterococcus</taxon>
    </lineage>
</organism>